<dbReference type="EMBL" id="UINC01007492">
    <property type="protein sequence ID" value="SVA33625.1"/>
    <property type="molecule type" value="Genomic_DNA"/>
</dbReference>
<dbReference type="PRINTS" id="PR00080">
    <property type="entry name" value="SDRFAMILY"/>
</dbReference>
<dbReference type="PANTHER" id="PTHR43639:SF1">
    <property type="entry name" value="SHORT-CHAIN DEHYDROGENASE_REDUCTASE FAMILY PROTEIN"/>
    <property type="match status" value="1"/>
</dbReference>
<dbReference type="NCBIfam" id="NF005559">
    <property type="entry name" value="PRK07231.1"/>
    <property type="match status" value="1"/>
</dbReference>
<sequence>MDRTGIAALHDLTGRVAIVTGGSRGIGRAVAEAFAAQGARVVVASRKADACAEVVAAIRGAGGEALAVSAHLGEPEDAERLAAATVEAFGGIDIVVNNAANALAEPMGGITVAGFEKSFAVNVRGPVLLVQACLPHLEASEHAAVVNVVSAGAFLPSPGRSLYAAGKAALLSFTRSMAAELAGRSIRVNALAPGPVDTDMVRNTGEAGLSSMARATFMGRLASPDEMVGAVLYMASDASSFMTGQCLTVDGGLVPAR</sequence>
<dbReference type="GO" id="GO:0016491">
    <property type="term" value="F:oxidoreductase activity"/>
    <property type="evidence" value="ECO:0007669"/>
    <property type="project" value="UniProtKB-KW"/>
</dbReference>
<dbReference type="Gene3D" id="3.40.50.720">
    <property type="entry name" value="NAD(P)-binding Rossmann-like Domain"/>
    <property type="match status" value="1"/>
</dbReference>
<dbReference type="SUPFAM" id="SSF51735">
    <property type="entry name" value="NAD(P)-binding Rossmann-fold domains"/>
    <property type="match status" value="1"/>
</dbReference>
<gene>
    <name evidence="4" type="ORF">METZ01_LOCUS86479</name>
</gene>
<reference evidence="4" key="1">
    <citation type="submission" date="2018-05" db="EMBL/GenBank/DDBJ databases">
        <authorList>
            <person name="Lanie J.A."/>
            <person name="Ng W.-L."/>
            <person name="Kazmierczak K.M."/>
            <person name="Andrzejewski T.M."/>
            <person name="Davidsen T.M."/>
            <person name="Wayne K.J."/>
            <person name="Tettelin H."/>
            <person name="Glass J.I."/>
            <person name="Rusch D."/>
            <person name="Podicherti R."/>
            <person name="Tsui H.-C.T."/>
            <person name="Winkler M.E."/>
        </authorList>
    </citation>
    <scope>NUCLEOTIDE SEQUENCE</scope>
</reference>
<dbReference type="FunFam" id="3.40.50.720:FF:000084">
    <property type="entry name" value="Short-chain dehydrogenase reductase"/>
    <property type="match status" value="1"/>
</dbReference>
<evidence type="ECO:0000256" key="2">
    <source>
        <dbReference type="ARBA" id="ARBA00023002"/>
    </source>
</evidence>
<evidence type="ECO:0000256" key="1">
    <source>
        <dbReference type="ARBA" id="ARBA00006484"/>
    </source>
</evidence>
<dbReference type="InterPro" id="IPR002347">
    <property type="entry name" value="SDR_fam"/>
</dbReference>
<accession>A0A381UZT3</accession>
<dbReference type="PROSITE" id="PS00061">
    <property type="entry name" value="ADH_SHORT"/>
    <property type="match status" value="1"/>
</dbReference>
<feature type="domain" description="Ketoreductase" evidence="3">
    <location>
        <begin position="15"/>
        <end position="194"/>
    </location>
</feature>
<evidence type="ECO:0000313" key="4">
    <source>
        <dbReference type="EMBL" id="SVA33625.1"/>
    </source>
</evidence>
<protein>
    <recommendedName>
        <fullName evidence="3">Ketoreductase domain-containing protein</fullName>
    </recommendedName>
</protein>
<dbReference type="InterPro" id="IPR020904">
    <property type="entry name" value="Sc_DH/Rdtase_CS"/>
</dbReference>
<organism evidence="4">
    <name type="scientific">marine metagenome</name>
    <dbReference type="NCBI Taxonomy" id="408172"/>
    <lineage>
        <taxon>unclassified sequences</taxon>
        <taxon>metagenomes</taxon>
        <taxon>ecological metagenomes</taxon>
    </lineage>
</organism>
<dbReference type="InterPro" id="IPR036291">
    <property type="entry name" value="NAD(P)-bd_dom_sf"/>
</dbReference>
<dbReference type="SMART" id="SM00822">
    <property type="entry name" value="PKS_KR"/>
    <property type="match status" value="1"/>
</dbReference>
<proteinExistence type="inferred from homology"/>
<dbReference type="AlphaFoldDB" id="A0A381UZT3"/>
<dbReference type="Pfam" id="PF13561">
    <property type="entry name" value="adh_short_C2"/>
    <property type="match status" value="1"/>
</dbReference>
<dbReference type="CDD" id="cd05233">
    <property type="entry name" value="SDR_c"/>
    <property type="match status" value="1"/>
</dbReference>
<dbReference type="PANTHER" id="PTHR43639">
    <property type="entry name" value="OXIDOREDUCTASE, SHORT-CHAIN DEHYDROGENASE/REDUCTASE FAMILY (AFU_ORTHOLOGUE AFUA_5G02870)"/>
    <property type="match status" value="1"/>
</dbReference>
<keyword evidence="2" id="KW-0560">Oxidoreductase</keyword>
<evidence type="ECO:0000259" key="3">
    <source>
        <dbReference type="SMART" id="SM00822"/>
    </source>
</evidence>
<name>A0A381UZT3_9ZZZZ</name>
<dbReference type="InterPro" id="IPR057326">
    <property type="entry name" value="KR_dom"/>
</dbReference>
<comment type="similarity">
    <text evidence="1">Belongs to the short-chain dehydrogenases/reductases (SDR) family.</text>
</comment>
<dbReference type="PRINTS" id="PR00081">
    <property type="entry name" value="GDHRDH"/>
</dbReference>